<name>A0A3Q7I062_SOLLC</name>
<feature type="compositionally biased region" description="Gly residues" evidence="1">
    <location>
        <begin position="1"/>
        <end position="11"/>
    </location>
</feature>
<protein>
    <submittedName>
        <fullName evidence="2">Uncharacterized protein</fullName>
    </submittedName>
</protein>
<dbReference type="EnsemblPlants" id="Solyc09g018330.2.1">
    <property type="protein sequence ID" value="Solyc09g018330.2.1.1"/>
    <property type="gene ID" value="Solyc09g018330.2"/>
</dbReference>
<evidence type="ECO:0000313" key="2">
    <source>
        <dbReference type="EnsemblPlants" id="Solyc09g018330.2.1.1"/>
    </source>
</evidence>
<dbReference type="Gramene" id="Solyc09g018330.2.1">
    <property type="protein sequence ID" value="Solyc09g018330.2.1.1"/>
    <property type="gene ID" value="Solyc09g018330.2"/>
</dbReference>
<feature type="region of interest" description="Disordered" evidence="1">
    <location>
        <begin position="1"/>
        <end position="76"/>
    </location>
</feature>
<sequence>MCGWGGRGEGGPRVHNASRTRLKGRGPRGTALRVQGLGARKLEDGEDGRREGRGSSGNETLWMGGMGVERKGILGE</sequence>
<proteinExistence type="predicted"/>
<feature type="compositionally biased region" description="Basic residues" evidence="1">
    <location>
        <begin position="16"/>
        <end position="26"/>
    </location>
</feature>
<dbReference type="AlphaFoldDB" id="A0A3Q7I062"/>
<dbReference type="Proteomes" id="UP000004994">
    <property type="component" value="Chromosome 9"/>
</dbReference>
<reference evidence="2" key="1">
    <citation type="journal article" date="2012" name="Nature">
        <title>The tomato genome sequence provides insights into fleshy fruit evolution.</title>
        <authorList>
            <consortium name="Tomato Genome Consortium"/>
        </authorList>
    </citation>
    <scope>NUCLEOTIDE SEQUENCE [LARGE SCALE GENOMIC DNA]</scope>
    <source>
        <strain evidence="2">cv. Heinz 1706</strain>
    </source>
</reference>
<feature type="compositionally biased region" description="Basic and acidic residues" evidence="1">
    <location>
        <begin position="40"/>
        <end position="53"/>
    </location>
</feature>
<accession>A0A3Q7I062</accession>
<dbReference type="InParanoid" id="A0A3Q7I062"/>
<evidence type="ECO:0000313" key="3">
    <source>
        <dbReference type="Proteomes" id="UP000004994"/>
    </source>
</evidence>
<evidence type="ECO:0000256" key="1">
    <source>
        <dbReference type="SAM" id="MobiDB-lite"/>
    </source>
</evidence>
<organism evidence="2">
    <name type="scientific">Solanum lycopersicum</name>
    <name type="common">Tomato</name>
    <name type="synonym">Lycopersicon esculentum</name>
    <dbReference type="NCBI Taxonomy" id="4081"/>
    <lineage>
        <taxon>Eukaryota</taxon>
        <taxon>Viridiplantae</taxon>
        <taxon>Streptophyta</taxon>
        <taxon>Embryophyta</taxon>
        <taxon>Tracheophyta</taxon>
        <taxon>Spermatophyta</taxon>
        <taxon>Magnoliopsida</taxon>
        <taxon>eudicotyledons</taxon>
        <taxon>Gunneridae</taxon>
        <taxon>Pentapetalae</taxon>
        <taxon>asterids</taxon>
        <taxon>lamiids</taxon>
        <taxon>Solanales</taxon>
        <taxon>Solanaceae</taxon>
        <taxon>Solanoideae</taxon>
        <taxon>Solaneae</taxon>
        <taxon>Solanum</taxon>
        <taxon>Solanum subgen. Lycopersicon</taxon>
    </lineage>
</organism>
<reference evidence="2" key="2">
    <citation type="submission" date="2019-01" db="UniProtKB">
        <authorList>
            <consortium name="EnsemblPlants"/>
        </authorList>
    </citation>
    <scope>IDENTIFICATION</scope>
    <source>
        <strain evidence="2">cv. Heinz 1706</strain>
    </source>
</reference>
<keyword evidence="3" id="KW-1185">Reference proteome</keyword>